<proteinExistence type="predicted"/>
<dbReference type="EMBL" id="JAOYEY010000021">
    <property type="protein sequence ID" value="MCV9884599.1"/>
    <property type="molecule type" value="Genomic_DNA"/>
</dbReference>
<dbReference type="RefSeq" id="WP_264141542.1">
    <property type="nucleotide sequence ID" value="NZ_JAOYEY010000021.1"/>
</dbReference>
<sequence>MVKVQYKSISVQHITKSSGVFFGDNVQYRWRVQKKTSEGFGNVMGSGNKIKRNTTVKRERNT</sequence>
<comment type="caution">
    <text evidence="2">The sequence shown here is derived from an EMBL/GenBank/DDBJ whole genome shotgun (WGS) entry which is preliminary data.</text>
</comment>
<gene>
    <name evidence="2" type="ORF">OIH86_02935</name>
</gene>
<dbReference type="Proteomes" id="UP001526147">
    <property type="component" value="Unassembled WGS sequence"/>
</dbReference>
<keyword evidence="3" id="KW-1185">Reference proteome</keyword>
<evidence type="ECO:0000313" key="3">
    <source>
        <dbReference type="Proteomes" id="UP001526147"/>
    </source>
</evidence>
<reference evidence="2 3" key="1">
    <citation type="submission" date="2022-10" db="EMBL/GenBank/DDBJ databases">
        <title>Draft genome assembly of moderately radiation resistant bacterium Metabacillus halosaccharovorans.</title>
        <authorList>
            <person name="Pal S."/>
            <person name="Gopinathan A."/>
        </authorList>
    </citation>
    <scope>NUCLEOTIDE SEQUENCE [LARGE SCALE GENOMIC DNA]</scope>
    <source>
        <strain evidence="2 3">VITHBRA001</strain>
    </source>
</reference>
<evidence type="ECO:0000256" key="1">
    <source>
        <dbReference type="SAM" id="MobiDB-lite"/>
    </source>
</evidence>
<evidence type="ECO:0000313" key="2">
    <source>
        <dbReference type="EMBL" id="MCV9884599.1"/>
    </source>
</evidence>
<accession>A0ABT3DC04</accession>
<organism evidence="2 3">
    <name type="scientific">Metabacillus halosaccharovorans</name>
    <dbReference type="NCBI Taxonomy" id="930124"/>
    <lineage>
        <taxon>Bacteria</taxon>
        <taxon>Bacillati</taxon>
        <taxon>Bacillota</taxon>
        <taxon>Bacilli</taxon>
        <taxon>Bacillales</taxon>
        <taxon>Bacillaceae</taxon>
        <taxon>Metabacillus</taxon>
    </lineage>
</organism>
<protein>
    <submittedName>
        <fullName evidence="2">Uncharacterized protein</fullName>
    </submittedName>
</protein>
<feature type="region of interest" description="Disordered" evidence="1">
    <location>
        <begin position="43"/>
        <end position="62"/>
    </location>
</feature>
<name>A0ABT3DC04_9BACI</name>